<keyword evidence="2" id="KW-1185">Reference proteome</keyword>
<name>A0ACC2WLK5_9TREE</name>
<organism evidence="1 2">
    <name type="scientific">Naganishia cerealis</name>
    <dbReference type="NCBI Taxonomy" id="610337"/>
    <lineage>
        <taxon>Eukaryota</taxon>
        <taxon>Fungi</taxon>
        <taxon>Dikarya</taxon>
        <taxon>Basidiomycota</taxon>
        <taxon>Agaricomycotina</taxon>
        <taxon>Tremellomycetes</taxon>
        <taxon>Filobasidiales</taxon>
        <taxon>Filobasidiaceae</taxon>
        <taxon>Naganishia</taxon>
    </lineage>
</organism>
<comment type="caution">
    <text evidence="1">The sequence shown here is derived from an EMBL/GenBank/DDBJ whole genome shotgun (WGS) entry which is preliminary data.</text>
</comment>
<protein>
    <submittedName>
        <fullName evidence="1">Uncharacterized protein</fullName>
    </submittedName>
</protein>
<reference evidence="1" key="1">
    <citation type="submission" date="2023-04" db="EMBL/GenBank/DDBJ databases">
        <title>Draft Genome sequencing of Naganishia species isolated from polar environments using Oxford Nanopore Technology.</title>
        <authorList>
            <person name="Leo P."/>
            <person name="Venkateswaran K."/>
        </authorList>
    </citation>
    <scope>NUCLEOTIDE SEQUENCE</scope>
    <source>
        <strain evidence="1">MNA-CCFEE 5261</strain>
    </source>
</reference>
<gene>
    <name evidence="1" type="ORF">QFC19_000913</name>
</gene>
<dbReference type="EMBL" id="JASBWR010000006">
    <property type="protein sequence ID" value="KAJ9111991.1"/>
    <property type="molecule type" value="Genomic_DNA"/>
</dbReference>
<proteinExistence type="predicted"/>
<evidence type="ECO:0000313" key="2">
    <source>
        <dbReference type="Proteomes" id="UP001241377"/>
    </source>
</evidence>
<sequence length="494" mass="57379">MSRQPSTLERRYIARNTLNCYLNFNVTATYNKPVSKAQVSQALRTIMLTNDNLLLNAFRKDPGDTMEDDRRANGHNWVIKPVQKVKFDDVVSVEKIEQDTHQKESQIIAEYLSRLSSKTCALNIDTPPWRLLIYETGQKTYLTFYFDHTFYDGYVGAQLHKDLIEQLDKQDEPEYVDVLYDQEHDKMPNLYLTYYQQEQLYSPPWYYSIMNKIGQLKVVKWVSTLFEQIAYRFTSIGFLRKVFGLRFRLHPSALSRPIFSYKPTTMNFATKFQIVNLSQAELKEVLGFCKKHRLTFTPFLDVLALQTMEQVIRPQVSPTPISYFHFTATNGRRYFPYVKYVTAASAFPTMFGDVDGLTKEQTIDIIKSHGERIVKLMKHMVPFRSQGMGMESTNFWDFFLGCVGQIIKPTSVVTNIGNQKFECGQWKIENMWFSQGNGASFHFVFNVVSSHAGMNIVIGSLPEYEGLMEGKMMETFGRKLKENIMGIVRMESRK</sequence>
<evidence type="ECO:0000313" key="1">
    <source>
        <dbReference type="EMBL" id="KAJ9111991.1"/>
    </source>
</evidence>
<accession>A0ACC2WLK5</accession>
<dbReference type="Proteomes" id="UP001241377">
    <property type="component" value="Unassembled WGS sequence"/>
</dbReference>